<dbReference type="AlphaFoldDB" id="A0A6G9QQZ9"/>
<dbReference type="Pfam" id="PF14460">
    <property type="entry name" value="Prok-E2_D"/>
    <property type="match status" value="1"/>
</dbReference>
<proteinExistence type="predicted"/>
<dbReference type="Proteomes" id="UP000502608">
    <property type="component" value="Plasmid pPN3F2_1"/>
</dbReference>
<dbReference type="InterPro" id="IPR032787">
    <property type="entry name" value="Prok-E2_D"/>
</dbReference>
<keyword evidence="2" id="KW-1185">Reference proteome</keyword>
<name>A0A6G9QQZ9_9GAMM</name>
<keyword evidence="1" id="KW-0614">Plasmid</keyword>
<dbReference type="RefSeq" id="WP_167680298.1">
    <property type="nucleotide sequence ID" value="NZ_CP050314.1"/>
</dbReference>
<accession>A0A6G9QQZ9</accession>
<sequence>MIPQNIDQSEVESLLQDGFKTVDYNVNPSFAVVVYTNSNQSRVTMTRHAIKNNQLSGGEVINAAQVIEMINSEASTFGHSQVNKNAEVTFKTGIIDQCILAKNFNSIIWHRPRQRKTMFLYKEQITLNLPPLLFKFSLSSGLEIYAIRYNKRPNESEPLYHAPFMNIYSTGKLCTGTMTLPKNIGFDTISEVESEFFNSVFTHANHSGILRKQKSTAEFTKYTKKKSKSGDKILISELAETGKTVSSLLS</sequence>
<evidence type="ECO:0008006" key="3">
    <source>
        <dbReference type="Google" id="ProtNLM"/>
    </source>
</evidence>
<gene>
    <name evidence="1" type="ORF">HBH39_18520</name>
</gene>
<evidence type="ECO:0000313" key="2">
    <source>
        <dbReference type="Proteomes" id="UP000502608"/>
    </source>
</evidence>
<reference evidence="1 2" key="1">
    <citation type="submission" date="2020-03" db="EMBL/GenBank/DDBJ databases">
        <title>Complete genome sequence of Shewanella sp.</title>
        <authorList>
            <person name="Kim Y.-S."/>
            <person name="Kim S.-J."/>
            <person name="Jung H.-K."/>
            <person name="Kim K.-H."/>
        </authorList>
    </citation>
    <scope>NUCLEOTIDE SEQUENCE [LARGE SCALE GENOMIC DNA]</scope>
    <source>
        <strain evidence="1 2">PN3F2</strain>
        <plasmid evidence="1 2">pPN3F2_1</plasmid>
    </source>
</reference>
<dbReference type="EMBL" id="CP050314">
    <property type="protein sequence ID" value="QIR16467.1"/>
    <property type="molecule type" value="Genomic_DNA"/>
</dbReference>
<geneLocation type="plasmid" evidence="1 2">
    <name>pPN3F2_1</name>
</geneLocation>
<organism evidence="1 2">
    <name type="scientific">Shewanella aestuarii</name>
    <dbReference type="NCBI Taxonomy" id="1028752"/>
    <lineage>
        <taxon>Bacteria</taxon>
        <taxon>Pseudomonadati</taxon>
        <taxon>Pseudomonadota</taxon>
        <taxon>Gammaproteobacteria</taxon>
        <taxon>Alteromonadales</taxon>
        <taxon>Shewanellaceae</taxon>
        <taxon>Shewanella</taxon>
    </lineage>
</organism>
<evidence type="ECO:0000313" key="1">
    <source>
        <dbReference type="EMBL" id="QIR16467.1"/>
    </source>
</evidence>
<dbReference type="KEGG" id="saes:HBH39_18520"/>
<protein>
    <recommendedName>
        <fullName evidence="3">PRTRC system protein B</fullName>
    </recommendedName>
</protein>